<protein>
    <submittedName>
        <fullName evidence="2">(rape) hypothetical protein</fullName>
    </submittedName>
</protein>
<dbReference type="Proteomes" id="UP001295469">
    <property type="component" value="Chromosome C04"/>
</dbReference>
<evidence type="ECO:0000313" key="2">
    <source>
        <dbReference type="EMBL" id="CAF1833804.1"/>
    </source>
</evidence>
<evidence type="ECO:0000259" key="1">
    <source>
        <dbReference type="Pfam" id="PF02721"/>
    </source>
</evidence>
<dbReference type="InterPro" id="IPR003871">
    <property type="entry name" value="RFA1B/D_OB_1st"/>
</dbReference>
<dbReference type="AlphaFoldDB" id="A0A816JVB3"/>
<proteinExistence type="predicted"/>
<sequence>MSSNASCNLLKDVKPYKTGWRVRLKMLHSWKQNFGGETLECILADETIHASCKRSQMFRAVSTNEHAVQDDNQW</sequence>
<dbReference type="EMBL" id="HG994368">
    <property type="protein sequence ID" value="CAF1833804.1"/>
    <property type="molecule type" value="Genomic_DNA"/>
</dbReference>
<feature type="domain" description="Replication protein A 70 kDa DNA-binding subunit B/D first OB fold" evidence="1">
    <location>
        <begin position="8"/>
        <end position="54"/>
    </location>
</feature>
<accession>A0A816JVB3</accession>
<dbReference type="Pfam" id="PF02721">
    <property type="entry name" value="DUF223"/>
    <property type="match status" value="1"/>
</dbReference>
<gene>
    <name evidence="2" type="ORF">DARMORV10_C04P24440.1</name>
</gene>
<reference evidence="2" key="1">
    <citation type="submission" date="2021-01" db="EMBL/GenBank/DDBJ databases">
        <authorList>
            <consortium name="Genoscope - CEA"/>
            <person name="William W."/>
        </authorList>
    </citation>
    <scope>NUCLEOTIDE SEQUENCE</scope>
</reference>
<organism evidence="2">
    <name type="scientific">Brassica napus</name>
    <name type="common">Rape</name>
    <dbReference type="NCBI Taxonomy" id="3708"/>
    <lineage>
        <taxon>Eukaryota</taxon>
        <taxon>Viridiplantae</taxon>
        <taxon>Streptophyta</taxon>
        <taxon>Embryophyta</taxon>
        <taxon>Tracheophyta</taxon>
        <taxon>Spermatophyta</taxon>
        <taxon>Magnoliopsida</taxon>
        <taxon>eudicotyledons</taxon>
        <taxon>Gunneridae</taxon>
        <taxon>Pentapetalae</taxon>
        <taxon>rosids</taxon>
        <taxon>malvids</taxon>
        <taxon>Brassicales</taxon>
        <taxon>Brassicaceae</taxon>
        <taxon>Brassiceae</taxon>
        <taxon>Brassica</taxon>
    </lineage>
</organism>
<name>A0A816JVB3_BRANA</name>